<comment type="caution">
    <text evidence="2">The sequence shown here is derived from an EMBL/GenBank/DDBJ whole genome shotgun (WGS) entry which is preliminary data.</text>
</comment>
<evidence type="ECO:0000313" key="2">
    <source>
        <dbReference type="EMBL" id="KAL0630880.1"/>
    </source>
</evidence>
<protein>
    <submittedName>
        <fullName evidence="2">Uncharacterized protein</fullName>
    </submittedName>
</protein>
<organism evidence="2 3">
    <name type="scientific">Discina gigas</name>
    <dbReference type="NCBI Taxonomy" id="1032678"/>
    <lineage>
        <taxon>Eukaryota</taxon>
        <taxon>Fungi</taxon>
        <taxon>Dikarya</taxon>
        <taxon>Ascomycota</taxon>
        <taxon>Pezizomycotina</taxon>
        <taxon>Pezizomycetes</taxon>
        <taxon>Pezizales</taxon>
        <taxon>Discinaceae</taxon>
        <taxon>Discina</taxon>
    </lineage>
</organism>
<feature type="compositionally biased region" description="Basic residues" evidence="1">
    <location>
        <begin position="38"/>
        <end position="52"/>
    </location>
</feature>
<feature type="region of interest" description="Disordered" evidence="1">
    <location>
        <begin position="1"/>
        <end position="82"/>
    </location>
</feature>
<evidence type="ECO:0000313" key="3">
    <source>
        <dbReference type="Proteomes" id="UP001447188"/>
    </source>
</evidence>
<feature type="compositionally biased region" description="Basic and acidic residues" evidence="1">
    <location>
        <begin position="62"/>
        <end position="82"/>
    </location>
</feature>
<gene>
    <name evidence="2" type="ORF">Q9L58_010266</name>
</gene>
<dbReference type="EMBL" id="JBBBZM010000351">
    <property type="protein sequence ID" value="KAL0630880.1"/>
    <property type="molecule type" value="Genomic_DNA"/>
</dbReference>
<reference evidence="2 3" key="1">
    <citation type="submission" date="2024-02" db="EMBL/GenBank/DDBJ databases">
        <title>Discinaceae phylogenomics.</title>
        <authorList>
            <person name="Dirks A.C."/>
            <person name="James T.Y."/>
        </authorList>
    </citation>
    <scope>NUCLEOTIDE SEQUENCE [LARGE SCALE GENOMIC DNA]</scope>
    <source>
        <strain evidence="2 3">ACD0624</strain>
    </source>
</reference>
<name>A0ABR3G512_9PEZI</name>
<proteinExistence type="predicted"/>
<keyword evidence="3" id="KW-1185">Reference proteome</keyword>
<accession>A0ABR3G512</accession>
<sequence length="341" mass="39245">MAFNFFRELLGGAGPPPSPSFGPADESDASNSQEQRPLSRKARRRNSKRLRPARPQISAEQQAERDRERERTEREREISNLRDELQVAEARDGRHKVELDEQCQENKTLKEKLEKLGRDNHDLRGELGSREQTIESMKGDRRRSDLELKQKAQTIDACRKELHVRHNTIVSWQQSGVEWTQSWEAAEKLAQKQVIAIKTLQQEVEKYRSHITELTGAIMDSSEKTTISRDDDYFSGEFARLAGAIRQWVLRHFEPRGVPELRYQDLPETVAKSLEKTIFGYNTAPDSKTKIGRTEIEAVMTQRLGAVIFQSSFLFTMFCWPFMAADTFTGVTGPLNKYTLE</sequence>
<evidence type="ECO:0000256" key="1">
    <source>
        <dbReference type="SAM" id="MobiDB-lite"/>
    </source>
</evidence>
<dbReference type="Proteomes" id="UP001447188">
    <property type="component" value="Unassembled WGS sequence"/>
</dbReference>